<sequence length="442" mass="46780">MSSTTLAAAGDQALKNRDWSTAISKYSAALAQSTSPLWLLNRSKAYIGLADFPSALADANAAYHAALSRANRKLMADAQYRRAVAFLRLGEHANADCAARWALQLLGTQPVSAPDTETTDVDADGNYVPRKEEVAAAVRELIGGLRSEAMMQVNPARNQLVAIQSFRQQCLGAMEKLPAGDKGWKPTASKVPPKDENKTQAVATPKAEGTQPAAATAKANTMAAKDLRTDFYQSTDKATLSVFVKGVDKSKFSVKFVPCADASTSTTVYLCGLPLGQEDVSVKLALGGPVTIAESSFRVSPVKIELSLKKATASKWPGGLEGKPETASPDNAASTESASVTATPAAPAPAPAAAAPSYPTSSKKGPVNWDKLAGDDNDDDDKDVNKFFKQLYAGSTDDQRRAMMKSFVESNGTSLSTDWASVKDGTVETKAPEGVEVKPWNR</sequence>
<dbReference type="SUPFAM" id="SSF49764">
    <property type="entry name" value="HSP20-like chaperones"/>
    <property type="match status" value="1"/>
</dbReference>
<evidence type="ECO:0000313" key="6">
    <source>
        <dbReference type="Proteomes" id="UP000033483"/>
    </source>
</evidence>
<feature type="region of interest" description="Disordered" evidence="2">
    <location>
        <begin position="177"/>
        <end position="209"/>
    </location>
</feature>
<dbReference type="InterPro" id="IPR044563">
    <property type="entry name" value="Sgt1-like"/>
</dbReference>
<feature type="domain" description="SGS" evidence="3">
    <location>
        <begin position="357"/>
        <end position="442"/>
    </location>
</feature>
<dbReference type="GO" id="GO:0051087">
    <property type="term" value="F:protein-folding chaperone binding"/>
    <property type="evidence" value="ECO:0007669"/>
    <property type="project" value="InterPro"/>
</dbReference>
<evidence type="ECO:0000256" key="1">
    <source>
        <dbReference type="ARBA" id="ARBA00008509"/>
    </source>
</evidence>
<dbReference type="Pfam" id="PF04969">
    <property type="entry name" value="CS"/>
    <property type="match status" value="1"/>
</dbReference>
<dbReference type="InterPro" id="IPR011990">
    <property type="entry name" value="TPR-like_helical_dom_sf"/>
</dbReference>
<dbReference type="CDD" id="cd06466">
    <property type="entry name" value="p23_CS_SGT1_like"/>
    <property type="match status" value="1"/>
</dbReference>
<gene>
    <name evidence="5" type="ORF">TD95_002649</name>
</gene>
<dbReference type="Pfam" id="PF05002">
    <property type="entry name" value="SGS"/>
    <property type="match status" value="1"/>
</dbReference>
<dbReference type="InterPro" id="IPR007052">
    <property type="entry name" value="CS_dom"/>
</dbReference>
<evidence type="ECO:0000259" key="4">
    <source>
        <dbReference type="PROSITE" id="PS51203"/>
    </source>
</evidence>
<dbReference type="PANTHER" id="PTHR45862">
    <property type="entry name" value="PROTEIN SGT1 HOMOLOG"/>
    <property type="match status" value="1"/>
</dbReference>
<dbReference type="SUPFAM" id="SSF48452">
    <property type="entry name" value="TPR-like"/>
    <property type="match status" value="1"/>
</dbReference>
<reference evidence="5 6" key="1">
    <citation type="submission" date="2015-03" db="EMBL/GenBank/DDBJ databases">
        <authorList>
            <person name="Radwan O."/>
            <person name="Al-Naeli F.A."/>
            <person name="Rendon G.A."/>
            <person name="Fields C."/>
        </authorList>
    </citation>
    <scope>NUCLEOTIDE SEQUENCE [LARGE SCALE GENOMIC DNA]</scope>
    <source>
        <strain evidence="5">CR-DP1</strain>
    </source>
</reference>
<accession>A0A0F4Z958</accession>
<evidence type="ECO:0000313" key="5">
    <source>
        <dbReference type="EMBL" id="KKA26631.1"/>
    </source>
</evidence>
<dbReference type="AlphaFoldDB" id="A0A0F4Z958"/>
<dbReference type="InterPro" id="IPR008978">
    <property type="entry name" value="HSP20-like_chaperone"/>
</dbReference>
<dbReference type="Gene3D" id="1.25.40.10">
    <property type="entry name" value="Tetratricopeptide repeat domain"/>
    <property type="match status" value="1"/>
</dbReference>
<dbReference type="OrthoDB" id="1898560at2759"/>
<dbReference type="EMBL" id="LAEV01002059">
    <property type="protein sequence ID" value="KKA26631.1"/>
    <property type="molecule type" value="Genomic_DNA"/>
</dbReference>
<evidence type="ECO:0000259" key="3">
    <source>
        <dbReference type="PROSITE" id="PS51048"/>
    </source>
</evidence>
<evidence type="ECO:0008006" key="7">
    <source>
        <dbReference type="Google" id="ProtNLM"/>
    </source>
</evidence>
<feature type="compositionally biased region" description="Low complexity" evidence="2">
    <location>
        <begin position="332"/>
        <end position="362"/>
    </location>
</feature>
<feature type="region of interest" description="Disordered" evidence="2">
    <location>
        <begin position="315"/>
        <end position="382"/>
    </location>
</feature>
<keyword evidence="6" id="KW-1185">Reference proteome</keyword>
<comment type="similarity">
    <text evidence="1">Belongs to the SGT1 family.</text>
</comment>
<comment type="caution">
    <text evidence="5">The sequence shown here is derived from an EMBL/GenBank/DDBJ whole genome shotgun (WGS) entry which is preliminary data.</text>
</comment>
<organism evidence="5 6">
    <name type="scientific">Thielaviopsis punctulata</name>
    <dbReference type="NCBI Taxonomy" id="72032"/>
    <lineage>
        <taxon>Eukaryota</taxon>
        <taxon>Fungi</taxon>
        <taxon>Dikarya</taxon>
        <taxon>Ascomycota</taxon>
        <taxon>Pezizomycotina</taxon>
        <taxon>Sordariomycetes</taxon>
        <taxon>Hypocreomycetidae</taxon>
        <taxon>Microascales</taxon>
        <taxon>Ceratocystidaceae</taxon>
        <taxon>Thielaviopsis</taxon>
    </lineage>
</organism>
<dbReference type="PROSITE" id="PS51048">
    <property type="entry name" value="SGS"/>
    <property type="match status" value="1"/>
</dbReference>
<dbReference type="Proteomes" id="UP000033483">
    <property type="component" value="Unassembled WGS sequence"/>
</dbReference>
<feature type="domain" description="CS" evidence="4">
    <location>
        <begin position="224"/>
        <end position="320"/>
    </location>
</feature>
<proteinExistence type="inferred from homology"/>
<evidence type="ECO:0000256" key="2">
    <source>
        <dbReference type="SAM" id="MobiDB-lite"/>
    </source>
</evidence>
<dbReference type="Gene3D" id="2.60.40.790">
    <property type="match status" value="1"/>
</dbReference>
<name>A0A0F4Z958_9PEZI</name>
<protein>
    <recommendedName>
        <fullName evidence="7">SGS domain-containing protein</fullName>
    </recommendedName>
</protein>
<dbReference type="PROSITE" id="PS51203">
    <property type="entry name" value="CS"/>
    <property type="match status" value="1"/>
</dbReference>
<dbReference type="InterPro" id="IPR007699">
    <property type="entry name" value="SGS_dom"/>
</dbReference>